<dbReference type="KEGG" id="cphy:B5808_17020"/>
<organism evidence="1 2">
    <name type="scientific">Cnuibacter physcomitrellae</name>
    <dbReference type="NCBI Taxonomy" id="1619308"/>
    <lineage>
        <taxon>Bacteria</taxon>
        <taxon>Bacillati</taxon>
        <taxon>Actinomycetota</taxon>
        <taxon>Actinomycetes</taxon>
        <taxon>Micrococcales</taxon>
        <taxon>Microbacteriaceae</taxon>
        <taxon>Cnuibacter</taxon>
    </lineage>
</organism>
<accession>A0A1X9LNG7</accession>
<dbReference type="STRING" id="1619308.B5808_17020"/>
<keyword evidence="2" id="KW-1185">Reference proteome</keyword>
<gene>
    <name evidence="1" type="ORF">B5808_17020</name>
</gene>
<protein>
    <submittedName>
        <fullName evidence="1">Uncharacterized protein</fullName>
    </submittedName>
</protein>
<sequence>MTIGDDLRDASTSTPAARPGRRPAWGVWGGGLITVGGTLLLIATLVEVPLQEDASGALLALFAVLFLGSAVAHALAMVPLSGGRTGADGIVGGSIIGRLAVLGFGAVFLTSQTVYFVVTYALPPVDDYSGALVLTLVLSVTQLLLLLVASLVVLRAGVAVGAARWALLALTVVAVVTGAVANAADSLAVATVALLCSTGAQIVVGLVLATTRGRDR</sequence>
<evidence type="ECO:0000313" key="1">
    <source>
        <dbReference type="EMBL" id="ARJ06736.1"/>
    </source>
</evidence>
<evidence type="ECO:0000313" key="2">
    <source>
        <dbReference type="Proteomes" id="UP000192775"/>
    </source>
</evidence>
<reference evidence="1 2" key="1">
    <citation type="submission" date="2017-04" db="EMBL/GenBank/DDBJ databases">
        <authorList>
            <person name="Afonso C.L."/>
            <person name="Miller P.J."/>
            <person name="Scott M.A."/>
            <person name="Spackman E."/>
            <person name="Goraichik I."/>
            <person name="Dimitrov K.M."/>
            <person name="Suarez D.L."/>
            <person name="Swayne D.E."/>
        </authorList>
    </citation>
    <scope>NUCLEOTIDE SEQUENCE [LARGE SCALE GENOMIC DNA]</scope>
    <source>
        <strain evidence="2">XA(T)</strain>
    </source>
</reference>
<dbReference type="RefSeq" id="WP_085020874.1">
    <property type="nucleotide sequence ID" value="NZ_BMHD01000001.1"/>
</dbReference>
<dbReference type="AlphaFoldDB" id="A0A1X9LNG7"/>
<name>A0A1X9LNG7_9MICO</name>
<dbReference type="Proteomes" id="UP000192775">
    <property type="component" value="Chromosome"/>
</dbReference>
<proteinExistence type="predicted"/>
<dbReference type="EMBL" id="CP020715">
    <property type="protein sequence ID" value="ARJ06736.1"/>
    <property type="molecule type" value="Genomic_DNA"/>
</dbReference>